<comment type="caution">
    <text evidence="1">The sequence shown here is derived from an EMBL/GenBank/DDBJ whole genome shotgun (WGS) entry which is preliminary data.</text>
</comment>
<dbReference type="InterPro" id="IPR029063">
    <property type="entry name" value="SAM-dependent_MTases_sf"/>
</dbReference>
<dbReference type="Pfam" id="PF13489">
    <property type="entry name" value="Methyltransf_23"/>
    <property type="match status" value="1"/>
</dbReference>
<dbReference type="Proteomes" id="UP000315816">
    <property type="component" value="Unassembled WGS sequence"/>
</dbReference>
<dbReference type="OrthoDB" id="9803855at2"/>
<keyword evidence="1" id="KW-0489">Methyltransferase</keyword>
<dbReference type="AlphaFoldDB" id="A0A545SYJ2"/>
<reference evidence="1 2" key="1">
    <citation type="submission" date="2019-06" db="EMBL/GenBank/DDBJ databases">
        <title>A novel species of marine bacteria.</title>
        <authorList>
            <person name="Wang Y."/>
        </authorList>
    </citation>
    <scope>NUCLEOTIDE SEQUENCE [LARGE SCALE GENOMIC DNA]</scope>
    <source>
        <strain evidence="1 2">MA1-10</strain>
    </source>
</reference>
<dbReference type="RefSeq" id="WP_142853403.1">
    <property type="nucleotide sequence ID" value="NZ_ML660019.1"/>
</dbReference>
<dbReference type="CDD" id="cd02440">
    <property type="entry name" value="AdoMet_MTases"/>
    <property type="match status" value="1"/>
</dbReference>
<dbReference type="PANTHER" id="PTHR43861:SF1">
    <property type="entry name" value="TRANS-ACONITATE 2-METHYLTRANSFERASE"/>
    <property type="match status" value="1"/>
</dbReference>
<name>A0A545SYJ2_9RHOB</name>
<dbReference type="SUPFAM" id="SSF53335">
    <property type="entry name" value="S-adenosyl-L-methionine-dependent methyltransferases"/>
    <property type="match status" value="1"/>
</dbReference>
<evidence type="ECO:0000313" key="2">
    <source>
        <dbReference type="Proteomes" id="UP000315816"/>
    </source>
</evidence>
<accession>A0A545SYJ2</accession>
<sequence length="183" mass="19949">MRALGYYDGYLGFLSQSGQRVGSEKRVIDIGCGTGALAEAWVAINGAPQSLTLLDPSPVMLQHAATTIGVRGIDCVQITGLLGDPMPQADEVLAAHVIEHCPDPLKALRDLRDLIAPDGRLRLIVSKPHWCNAIIWLQWRHRTFARAEILELFNQAGLAVDSEYSFPSGPPSRTTRGFVLHIA</sequence>
<keyword evidence="1" id="KW-0808">Transferase</keyword>
<proteinExistence type="predicted"/>
<evidence type="ECO:0000313" key="1">
    <source>
        <dbReference type="EMBL" id="TQV70030.1"/>
    </source>
</evidence>
<dbReference type="Gene3D" id="3.40.50.150">
    <property type="entry name" value="Vaccinia Virus protein VP39"/>
    <property type="match status" value="1"/>
</dbReference>
<dbReference type="EMBL" id="VICH01000002">
    <property type="protein sequence ID" value="TQV70030.1"/>
    <property type="molecule type" value="Genomic_DNA"/>
</dbReference>
<organism evidence="1 2">
    <name type="scientific">Aliiroseovarius halocynthiae</name>
    <dbReference type="NCBI Taxonomy" id="985055"/>
    <lineage>
        <taxon>Bacteria</taxon>
        <taxon>Pseudomonadati</taxon>
        <taxon>Pseudomonadota</taxon>
        <taxon>Alphaproteobacteria</taxon>
        <taxon>Rhodobacterales</taxon>
        <taxon>Paracoccaceae</taxon>
        <taxon>Aliiroseovarius</taxon>
    </lineage>
</organism>
<dbReference type="GO" id="GO:0008168">
    <property type="term" value="F:methyltransferase activity"/>
    <property type="evidence" value="ECO:0007669"/>
    <property type="project" value="UniProtKB-KW"/>
</dbReference>
<keyword evidence="2" id="KW-1185">Reference proteome</keyword>
<gene>
    <name evidence="1" type="ORF">FIL88_01260</name>
</gene>
<dbReference type="PANTHER" id="PTHR43861">
    <property type="entry name" value="TRANS-ACONITATE 2-METHYLTRANSFERASE-RELATED"/>
    <property type="match status" value="1"/>
</dbReference>
<protein>
    <submittedName>
        <fullName evidence="1">Class I SAM-dependent methyltransferase</fullName>
    </submittedName>
</protein>
<dbReference type="GO" id="GO:0032259">
    <property type="term" value="P:methylation"/>
    <property type="evidence" value="ECO:0007669"/>
    <property type="project" value="UniProtKB-KW"/>
</dbReference>